<dbReference type="Proteomes" id="UP000625631">
    <property type="component" value="Unassembled WGS sequence"/>
</dbReference>
<organism evidence="2 3">
    <name type="scientific">Hymenobacter negativus</name>
    <dbReference type="NCBI Taxonomy" id="2795026"/>
    <lineage>
        <taxon>Bacteria</taxon>
        <taxon>Pseudomonadati</taxon>
        <taxon>Bacteroidota</taxon>
        <taxon>Cytophagia</taxon>
        <taxon>Cytophagales</taxon>
        <taxon>Hymenobacteraceae</taxon>
        <taxon>Hymenobacter</taxon>
    </lineage>
</organism>
<protein>
    <recommendedName>
        <fullName evidence="4">Lipoprotein</fullName>
    </recommendedName>
</protein>
<name>A0ABS0QBY0_9BACT</name>
<proteinExistence type="predicted"/>
<feature type="chain" id="PRO_5047328429" description="Lipoprotein" evidence="1">
    <location>
        <begin position="26"/>
        <end position="174"/>
    </location>
</feature>
<reference evidence="2 3" key="1">
    <citation type="submission" date="2020-12" db="EMBL/GenBank/DDBJ databases">
        <title>Hymenobacter sp.</title>
        <authorList>
            <person name="Kim M.K."/>
        </authorList>
    </citation>
    <scope>NUCLEOTIDE SEQUENCE [LARGE SCALE GENOMIC DNA]</scope>
    <source>
        <strain evidence="2 3">BT442</strain>
    </source>
</reference>
<keyword evidence="3" id="KW-1185">Reference proteome</keyword>
<sequence>MNFSFPLARLAVVLTTLALPACQQACPLNMSPPPTFMLAFSTDTTKSSGLGFRRAEVRSAYLVHYRTADFQQPLDTLRQPGPNVSPGSTKPELAIYYPAGHPPQFAVPDYATAQAGQSCRLIVPAANRTYDIGNVVLQQEPGETRCAGYRITRREATVNGQLRDGLNAPPELTR</sequence>
<keyword evidence="1" id="KW-0732">Signal</keyword>
<evidence type="ECO:0000313" key="2">
    <source>
        <dbReference type="EMBL" id="MBH8560158.1"/>
    </source>
</evidence>
<dbReference type="EMBL" id="JAEDAE010000011">
    <property type="protein sequence ID" value="MBH8560158.1"/>
    <property type="molecule type" value="Genomic_DNA"/>
</dbReference>
<evidence type="ECO:0000313" key="3">
    <source>
        <dbReference type="Proteomes" id="UP000625631"/>
    </source>
</evidence>
<feature type="signal peptide" evidence="1">
    <location>
        <begin position="1"/>
        <end position="25"/>
    </location>
</feature>
<comment type="caution">
    <text evidence="2">The sequence shown here is derived from an EMBL/GenBank/DDBJ whole genome shotgun (WGS) entry which is preliminary data.</text>
</comment>
<dbReference type="RefSeq" id="WP_198076696.1">
    <property type="nucleotide sequence ID" value="NZ_JAEDAE010000011.1"/>
</dbReference>
<evidence type="ECO:0000256" key="1">
    <source>
        <dbReference type="SAM" id="SignalP"/>
    </source>
</evidence>
<gene>
    <name evidence="2" type="ORF">I7X13_19000</name>
</gene>
<evidence type="ECO:0008006" key="4">
    <source>
        <dbReference type="Google" id="ProtNLM"/>
    </source>
</evidence>
<accession>A0ABS0QBY0</accession>